<dbReference type="CDD" id="cd00077">
    <property type="entry name" value="HDc"/>
    <property type="match status" value="1"/>
</dbReference>
<dbReference type="EMBL" id="QFRA01000009">
    <property type="protein sequence ID" value="PZR05043.1"/>
    <property type="molecule type" value="Genomic_DNA"/>
</dbReference>
<gene>
    <name evidence="4" type="ORF">DI525_05110</name>
</gene>
<comment type="similarity">
    <text evidence="2">Belongs to the dGTPase family. Type 2 subfamily.</text>
</comment>
<dbReference type="Pfam" id="PF13286">
    <property type="entry name" value="HD_assoc"/>
    <property type="match status" value="1"/>
</dbReference>
<dbReference type="SMART" id="SM00471">
    <property type="entry name" value="HDc"/>
    <property type="match status" value="1"/>
</dbReference>
<keyword evidence="1 2" id="KW-0378">Hydrolase</keyword>
<dbReference type="HAMAP" id="MF_01212">
    <property type="entry name" value="dGTPase_type2"/>
    <property type="match status" value="1"/>
</dbReference>
<comment type="caution">
    <text evidence="4">The sequence shown here is derived from an EMBL/GenBank/DDBJ whole genome shotgun (WGS) entry which is preliminary data.</text>
</comment>
<evidence type="ECO:0000313" key="4">
    <source>
        <dbReference type="EMBL" id="PZR05043.1"/>
    </source>
</evidence>
<evidence type="ECO:0000259" key="3">
    <source>
        <dbReference type="PROSITE" id="PS51831"/>
    </source>
</evidence>
<feature type="domain" description="HD" evidence="3">
    <location>
        <begin position="72"/>
        <end position="225"/>
    </location>
</feature>
<sequence>MRLRKVYPYSERDYERRVMEGPKGAQLGGSTPEMRDDFDRDRARVLHSAALRRLADKTQVVTPQTGDTPRTRLTHSLEVAQISRGIAAGLGVDTDLAELAGLSHDIGHPPYGHNGERALDELAQDCGGFEGNAQTLRILSRLEAKVCDVRDGHPVSVGLNLTRASLDATCKYPWTASSPQGVERKKYSAYDEDAPLLEWIRRGAPEGRKCLEAQIMDVSDDIAYSVHDVEDAVLSGRVSLNVLWDLVEIAQLAQEGAGVFGGDPDELVEAAGRLCQLPVIAEAADYDGTLGASVSLKAMTSQLVGRYVSATVAATRLAMTNGDESAWTEEMAAGRFSSDVVVPPDIVAEITLLKSVAVLYVMDQSLHQKNQERQCDRLFRVKDYLYAGAPTSLDPLYQGWWNEASTDAERLRVVIDQLASMTESRLERLDRSARDWSAGWS</sequence>
<dbReference type="InterPro" id="IPR050135">
    <property type="entry name" value="dGTPase-like"/>
</dbReference>
<accession>A0A2W5SW82</accession>
<dbReference type="InterPro" id="IPR006674">
    <property type="entry name" value="HD_domain"/>
</dbReference>
<dbReference type="GO" id="GO:0006203">
    <property type="term" value="P:dGTP catabolic process"/>
    <property type="evidence" value="ECO:0007669"/>
    <property type="project" value="TreeGrafter"/>
</dbReference>
<dbReference type="Proteomes" id="UP000249432">
    <property type="component" value="Unassembled WGS sequence"/>
</dbReference>
<evidence type="ECO:0000313" key="5">
    <source>
        <dbReference type="Proteomes" id="UP000249432"/>
    </source>
</evidence>
<dbReference type="PANTHER" id="PTHR11373">
    <property type="entry name" value="DEOXYNUCLEOSIDE TRIPHOSPHATE TRIPHOSPHOHYDROLASE"/>
    <property type="match status" value="1"/>
</dbReference>
<protein>
    <recommendedName>
        <fullName evidence="2">Deoxyguanosinetriphosphate triphosphohydrolase-like protein</fullName>
    </recommendedName>
</protein>
<name>A0A2W5SW82_9CORY</name>
<evidence type="ECO:0000256" key="2">
    <source>
        <dbReference type="HAMAP-Rule" id="MF_01212"/>
    </source>
</evidence>
<evidence type="ECO:0000256" key="1">
    <source>
        <dbReference type="ARBA" id="ARBA00022801"/>
    </source>
</evidence>
<dbReference type="Pfam" id="PF01966">
    <property type="entry name" value="HD"/>
    <property type="match status" value="1"/>
</dbReference>
<dbReference type="PANTHER" id="PTHR11373:SF32">
    <property type="entry name" value="DEOXYGUANOSINETRIPHOSPHATE TRIPHOSPHOHYDROLASE"/>
    <property type="match status" value="1"/>
</dbReference>
<dbReference type="InterPro" id="IPR003607">
    <property type="entry name" value="HD/PDEase_dom"/>
</dbReference>
<dbReference type="AlphaFoldDB" id="A0A2W5SW82"/>
<dbReference type="Gene3D" id="1.10.3210.10">
    <property type="entry name" value="Hypothetical protein af1432"/>
    <property type="match status" value="1"/>
</dbReference>
<dbReference type="NCBIfam" id="TIGR01353">
    <property type="entry name" value="dGTP_triPase"/>
    <property type="match status" value="1"/>
</dbReference>
<reference evidence="4 5" key="1">
    <citation type="submission" date="2017-08" db="EMBL/GenBank/DDBJ databases">
        <title>Infants hospitalized years apart are colonized by the same room-sourced microbial strains.</title>
        <authorList>
            <person name="Brooks B."/>
            <person name="Olm M.R."/>
            <person name="Firek B.A."/>
            <person name="Baker R."/>
            <person name="Thomas B.C."/>
            <person name="Morowitz M.J."/>
            <person name="Banfield J.F."/>
        </authorList>
    </citation>
    <scope>NUCLEOTIDE SEQUENCE [LARGE SCALE GENOMIC DNA]</scope>
    <source>
        <strain evidence="4">S2_003_000_R1_3</strain>
    </source>
</reference>
<proteinExistence type="inferred from homology"/>
<dbReference type="InterPro" id="IPR023023">
    <property type="entry name" value="dNTPase_2"/>
</dbReference>
<dbReference type="InterPro" id="IPR026875">
    <property type="entry name" value="PHydrolase_assoc_dom"/>
</dbReference>
<dbReference type="PROSITE" id="PS51831">
    <property type="entry name" value="HD"/>
    <property type="match status" value="1"/>
</dbReference>
<dbReference type="GO" id="GO:0008832">
    <property type="term" value="F:dGTPase activity"/>
    <property type="evidence" value="ECO:0007669"/>
    <property type="project" value="TreeGrafter"/>
</dbReference>
<dbReference type="SUPFAM" id="SSF109604">
    <property type="entry name" value="HD-domain/PDEase-like"/>
    <property type="match status" value="1"/>
</dbReference>
<organism evidence="4 5">
    <name type="scientific">Corynebacterium kroppenstedtii</name>
    <dbReference type="NCBI Taxonomy" id="161879"/>
    <lineage>
        <taxon>Bacteria</taxon>
        <taxon>Bacillati</taxon>
        <taxon>Actinomycetota</taxon>
        <taxon>Actinomycetes</taxon>
        <taxon>Mycobacteriales</taxon>
        <taxon>Corynebacteriaceae</taxon>
        <taxon>Corynebacterium</taxon>
    </lineage>
</organism>
<dbReference type="InterPro" id="IPR006261">
    <property type="entry name" value="dGTPase"/>
</dbReference>
<dbReference type="NCBIfam" id="NF002829">
    <property type="entry name" value="PRK03007.1"/>
    <property type="match status" value="1"/>
</dbReference>